<sequence length="107" mass="12908">MRDRHEGERRHRRERAFSRAETKAEGGDDADADGRDRHRRSNEKTSGLKHFFEIPWEPCDESSLIRDSPAKRCYRPRTRKNVKKVSAESFRTHTAPRRRKWRPSFWM</sequence>
<evidence type="ECO:0000313" key="3">
    <source>
        <dbReference type="Proteomes" id="UP001143364"/>
    </source>
</evidence>
<reference evidence="2" key="2">
    <citation type="submission" date="2023-01" db="EMBL/GenBank/DDBJ databases">
        <authorList>
            <person name="Sun Q."/>
            <person name="Evtushenko L."/>
        </authorList>
    </citation>
    <scope>NUCLEOTIDE SEQUENCE</scope>
    <source>
        <strain evidence="2">VKM B-2555</strain>
    </source>
</reference>
<organism evidence="2 3">
    <name type="scientific">Methylopila jiangsuensis</name>
    <dbReference type="NCBI Taxonomy" id="586230"/>
    <lineage>
        <taxon>Bacteria</taxon>
        <taxon>Pseudomonadati</taxon>
        <taxon>Pseudomonadota</taxon>
        <taxon>Alphaproteobacteria</taxon>
        <taxon>Hyphomicrobiales</taxon>
        <taxon>Methylopilaceae</taxon>
        <taxon>Methylopila</taxon>
    </lineage>
</organism>
<evidence type="ECO:0000313" key="2">
    <source>
        <dbReference type="EMBL" id="GLK76968.1"/>
    </source>
</evidence>
<dbReference type="AlphaFoldDB" id="A0A9W6JIP7"/>
<feature type="compositionally biased region" description="Basic and acidic residues" evidence="1">
    <location>
        <begin position="1"/>
        <end position="36"/>
    </location>
</feature>
<comment type="caution">
    <text evidence="2">The sequence shown here is derived from an EMBL/GenBank/DDBJ whole genome shotgun (WGS) entry which is preliminary data.</text>
</comment>
<gene>
    <name evidence="2" type="ORF">GCM10008171_22220</name>
</gene>
<feature type="region of interest" description="Disordered" evidence="1">
    <location>
        <begin position="1"/>
        <end position="47"/>
    </location>
</feature>
<accession>A0A9W6JIP7</accession>
<name>A0A9W6JIP7_9HYPH</name>
<dbReference type="EMBL" id="BSFK01000010">
    <property type="protein sequence ID" value="GLK76968.1"/>
    <property type="molecule type" value="Genomic_DNA"/>
</dbReference>
<reference evidence="2" key="1">
    <citation type="journal article" date="2014" name="Int. J. Syst. Evol. Microbiol.">
        <title>Complete genome sequence of Corynebacterium casei LMG S-19264T (=DSM 44701T), isolated from a smear-ripened cheese.</title>
        <authorList>
            <consortium name="US DOE Joint Genome Institute (JGI-PGF)"/>
            <person name="Walter F."/>
            <person name="Albersmeier A."/>
            <person name="Kalinowski J."/>
            <person name="Ruckert C."/>
        </authorList>
    </citation>
    <scope>NUCLEOTIDE SEQUENCE</scope>
    <source>
        <strain evidence="2">VKM B-2555</strain>
    </source>
</reference>
<proteinExistence type="predicted"/>
<dbReference type="Proteomes" id="UP001143364">
    <property type="component" value="Unassembled WGS sequence"/>
</dbReference>
<keyword evidence="3" id="KW-1185">Reference proteome</keyword>
<evidence type="ECO:0000256" key="1">
    <source>
        <dbReference type="SAM" id="MobiDB-lite"/>
    </source>
</evidence>
<protein>
    <submittedName>
        <fullName evidence="2">Uncharacterized protein</fullName>
    </submittedName>
</protein>